<dbReference type="Pfam" id="PF00324">
    <property type="entry name" value="AA_permease"/>
    <property type="match status" value="1"/>
</dbReference>
<dbReference type="GeneID" id="19208409"/>
<keyword evidence="6 7" id="KW-0472">Membrane</keyword>
<dbReference type="OMA" id="AICCASV"/>
<keyword evidence="4" id="KW-0029">Amino-acid transport</keyword>
<dbReference type="EMBL" id="JH711587">
    <property type="protein sequence ID" value="EIW75877.1"/>
    <property type="molecule type" value="Genomic_DNA"/>
</dbReference>
<dbReference type="InterPro" id="IPR004841">
    <property type="entry name" value="AA-permease/SLC12A_dom"/>
</dbReference>
<evidence type="ECO:0000256" key="4">
    <source>
        <dbReference type="ARBA" id="ARBA00022970"/>
    </source>
</evidence>
<evidence type="ECO:0000256" key="7">
    <source>
        <dbReference type="SAM" id="Phobius"/>
    </source>
</evidence>
<keyword evidence="3 7" id="KW-0812">Transmembrane</keyword>
<evidence type="ECO:0000313" key="10">
    <source>
        <dbReference type="Proteomes" id="UP000053558"/>
    </source>
</evidence>
<feature type="transmembrane region" description="Helical" evidence="7">
    <location>
        <begin position="437"/>
        <end position="458"/>
    </location>
</feature>
<evidence type="ECO:0000256" key="2">
    <source>
        <dbReference type="ARBA" id="ARBA00022448"/>
    </source>
</evidence>
<dbReference type="GO" id="GO:0016020">
    <property type="term" value="C:membrane"/>
    <property type="evidence" value="ECO:0007669"/>
    <property type="project" value="UniProtKB-SubCell"/>
</dbReference>
<dbReference type="PANTHER" id="PTHR43341">
    <property type="entry name" value="AMINO ACID PERMEASE"/>
    <property type="match status" value="1"/>
</dbReference>
<dbReference type="PIRSF" id="PIRSF006060">
    <property type="entry name" value="AA_transporter"/>
    <property type="match status" value="1"/>
</dbReference>
<dbReference type="RefSeq" id="XP_007773771.1">
    <property type="nucleotide sequence ID" value="XM_007775581.1"/>
</dbReference>
<dbReference type="PANTHER" id="PTHR43341:SF20">
    <property type="entry name" value="AAT FAMILY AMINO ACID TRANSPORTER"/>
    <property type="match status" value="1"/>
</dbReference>
<gene>
    <name evidence="9" type="ORF">CONPUDRAFT_65192</name>
</gene>
<dbReference type="OrthoDB" id="10062876at2759"/>
<dbReference type="KEGG" id="cput:CONPUDRAFT_65192"/>
<dbReference type="AlphaFoldDB" id="A0A5M3M9V4"/>
<dbReference type="PROSITE" id="PS00218">
    <property type="entry name" value="AMINO_ACID_PERMEASE_1"/>
    <property type="match status" value="1"/>
</dbReference>
<evidence type="ECO:0000259" key="8">
    <source>
        <dbReference type="Pfam" id="PF00324"/>
    </source>
</evidence>
<proteinExistence type="predicted"/>
<dbReference type="Gene3D" id="1.20.1740.10">
    <property type="entry name" value="Amino acid/polyamine transporter I"/>
    <property type="match status" value="1"/>
</dbReference>
<evidence type="ECO:0000313" key="9">
    <source>
        <dbReference type="EMBL" id="EIW75877.1"/>
    </source>
</evidence>
<feature type="transmembrane region" description="Helical" evidence="7">
    <location>
        <begin position="35"/>
        <end position="54"/>
    </location>
</feature>
<evidence type="ECO:0000256" key="6">
    <source>
        <dbReference type="ARBA" id="ARBA00023136"/>
    </source>
</evidence>
<dbReference type="Proteomes" id="UP000053558">
    <property type="component" value="Unassembled WGS sequence"/>
</dbReference>
<accession>A0A5M3M9V4</accession>
<feature type="transmembrane region" description="Helical" evidence="7">
    <location>
        <begin position="267"/>
        <end position="288"/>
    </location>
</feature>
<protein>
    <submittedName>
        <fullName evidence="9">Amino acid permease</fullName>
    </submittedName>
</protein>
<feature type="transmembrane region" description="Helical" evidence="7">
    <location>
        <begin position="394"/>
        <end position="417"/>
    </location>
</feature>
<feature type="transmembrane region" description="Helical" evidence="7">
    <location>
        <begin position="171"/>
        <end position="191"/>
    </location>
</feature>
<feature type="transmembrane region" description="Helical" evidence="7">
    <location>
        <begin position="66"/>
        <end position="90"/>
    </location>
</feature>
<keyword evidence="2" id="KW-0813">Transport</keyword>
<sequence>MDNAHSLEKGDDFDPKEQGTVTKQLQLSRELKNRHVAMISIGGVLGTGLFLGSATALRDAGPVGALLGYIFTGTIVYCVMISVGEMITLLPIAGGPVNLAERFVDPALGFAYGWCWMYTWTLALPAELSAAATLIDFWHPGVNNAVWITVCLAVAIAINMSGVGVYGESEFIFSSIKVITIVVLIILGIVLDLGGGPTHDRIGFRYWKNPGPFVQYNGIQGNTGRFIGWSRVCIQAAYSYAGTESVSMAAAETKNPRRNLPKAIQRVYFRILVFYIGGVTIMGLLVPFDNPGLNLSASNASASPFVIAINNAGIKGLTSVINAALLTAAWSAASSDLYLSSRGLYGMATAGNAPKVFARTIRGGFPYVAVSFCACFALLAYMSVSSASGEVFTWLSSFTGTANTWSWCAIGITYLRFRKGFRAQGIDESKLVYRSKLQPYAGWWVVIGTGLCLFVRFFSGYQVFLRDSWDTPTFITTYLPVVALPILWIGCKLIRKTKFIHAMDMDFVSGLAEIDALDVEEPPPKNWVERLWAWLVSIPFIWA</sequence>
<keyword evidence="10" id="KW-1185">Reference proteome</keyword>
<keyword evidence="5 7" id="KW-1133">Transmembrane helix</keyword>
<dbReference type="FunFam" id="1.20.1740.10:FF:000006">
    <property type="entry name" value="General amino acid permease"/>
    <property type="match status" value="1"/>
</dbReference>
<dbReference type="InterPro" id="IPR050524">
    <property type="entry name" value="APC_YAT"/>
</dbReference>
<dbReference type="GO" id="GO:0015171">
    <property type="term" value="F:amino acid transmembrane transporter activity"/>
    <property type="evidence" value="ECO:0007669"/>
    <property type="project" value="TreeGrafter"/>
</dbReference>
<feature type="domain" description="Amino acid permease/ SLC12A" evidence="8">
    <location>
        <begin position="35"/>
        <end position="499"/>
    </location>
</feature>
<organism evidence="9 10">
    <name type="scientific">Coniophora puteana (strain RWD-64-598)</name>
    <name type="common">Brown rot fungus</name>
    <dbReference type="NCBI Taxonomy" id="741705"/>
    <lineage>
        <taxon>Eukaryota</taxon>
        <taxon>Fungi</taxon>
        <taxon>Dikarya</taxon>
        <taxon>Basidiomycota</taxon>
        <taxon>Agaricomycotina</taxon>
        <taxon>Agaricomycetes</taxon>
        <taxon>Agaricomycetidae</taxon>
        <taxon>Boletales</taxon>
        <taxon>Coniophorineae</taxon>
        <taxon>Coniophoraceae</taxon>
        <taxon>Coniophora</taxon>
    </lineage>
</organism>
<reference evidence="10" key="1">
    <citation type="journal article" date="2012" name="Science">
        <title>The Paleozoic origin of enzymatic lignin decomposition reconstructed from 31 fungal genomes.</title>
        <authorList>
            <person name="Floudas D."/>
            <person name="Binder M."/>
            <person name="Riley R."/>
            <person name="Barry K."/>
            <person name="Blanchette R.A."/>
            <person name="Henrissat B."/>
            <person name="Martinez A.T."/>
            <person name="Otillar R."/>
            <person name="Spatafora J.W."/>
            <person name="Yadav J.S."/>
            <person name="Aerts A."/>
            <person name="Benoit I."/>
            <person name="Boyd A."/>
            <person name="Carlson A."/>
            <person name="Copeland A."/>
            <person name="Coutinho P.M."/>
            <person name="de Vries R.P."/>
            <person name="Ferreira P."/>
            <person name="Findley K."/>
            <person name="Foster B."/>
            <person name="Gaskell J."/>
            <person name="Glotzer D."/>
            <person name="Gorecki P."/>
            <person name="Heitman J."/>
            <person name="Hesse C."/>
            <person name="Hori C."/>
            <person name="Igarashi K."/>
            <person name="Jurgens J.A."/>
            <person name="Kallen N."/>
            <person name="Kersten P."/>
            <person name="Kohler A."/>
            <person name="Kuees U."/>
            <person name="Kumar T.K.A."/>
            <person name="Kuo A."/>
            <person name="LaButti K."/>
            <person name="Larrondo L.F."/>
            <person name="Lindquist E."/>
            <person name="Ling A."/>
            <person name="Lombard V."/>
            <person name="Lucas S."/>
            <person name="Lundell T."/>
            <person name="Martin R."/>
            <person name="McLaughlin D.J."/>
            <person name="Morgenstern I."/>
            <person name="Morin E."/>
            <person name="Murat C."/>
            <person name="Nagy L.G."/>
            <person name="Nolan M."/>
            <person name="Ohm R.A."/>
            <person name="Patyshakuliyeva A."/>
            <person name="Rokas A."/>
            <person name="Ruiz-Duenas F.J."/>
            <person name="Sabat G."/>
            <person name="Salamov A."/>
            <person name="Samejima M."/>
            <person name="Schmutz J."/>
            <person name="Slot J.C."/>
            <person name="St John F."/>
            <person name="Stenlid J."/>
            <person name="Sun H."/>
            <person name="Sun S."/>
            <person name="Syed K."/>
            <person name="Tsang A."/>
            <person name="Wiebenga A."/>
            <person name="Young D."/>
            <person name="Pisabarro A."/>
            <person name="Eastwood D.C."/>
            <person name="Martin F."/>
            <person name="Cullen D."/>
            <person name="Grigoriev I.V."/>
            <person name="Hibbett D.S."/>
        </authorList>
    </citation>
    <scope>NUCLEOTIDE SEQUENCE [LARGE SCALE GENOMIC DNA]</scope>
    <source>
        <strain evidence="10">RWD-64-598 SS2</strain>
    </source>
</reference>
<feature type="transmembrane region" description="Helical" evidence="7">
    <location>
        <begin position="364"/>
        <end position="382"/>
    </location>
</feature>
<dbReference type="InterPro" id="IPR004840">
    <property type="entry name" value="Amino_acid_permease_CS"/>
</dbReference>
<evidence type="ECO:0000256" key="5">
    <source>
        <dbReference type="ARBA" id="ARBA00022989"/>
    </source>
</evidence>
<feature type="transmembrane region" description="Helical" evidence="7">
    <location>
        <begin position="478"/>
        <end position="495"/>
    </location>
</feature>
<feature type="transmembrane region" description="Helical" evidence="7">
    <location>
        <begin position="145"/>
        <end position="165"/>
    </location>
</feature>
<evidence type="ECO:0000256" key="3">
    <source>
        <dbReference type="ARBA" id="ARBA00022692"/>
    </source>
</evidence>
<name>A0A5M3M9V4_CONPW</name>
<comment type="subcellular location">
    <subcellularLocation>
        <location evidence="1">Membrane</location>
        <topology evidence="1">Multi-pass membrane protein</topology>
    </subcellularLocation>
</comment>
<feature type="transmembrane region" description="Helical" evidence="7">
    <location>
        <begin position="110"/>
        <end position="138"/>
    </location>
</feature>
<evidence type="ECO:0000256" key="1">
    <source>
        <dbReference type="ARBA" id="ARBA00004141"/>
    </source>
</evidence>
<comment type="caution">
    <text evidence="9">The sequence shown here is derived from an EMBL/GenBank/DDBJ whole genome shotgun (WGS) entry which is preliminary data.</text>
</comment>